<evidence type="ECO:0000313" key="2">
    <source>
        <dbReference type="EMBL" id="ESO89819.1"/>
    </source>
</evidence>
<proteinExistence type="predicted"/>
<keyword evidence="3" id="KW-1185">Reference proteome</keyword>
<name>V4BLW0_LOTGI</name>
<dbReference type="CTD" id="20239845"/>
<dbReference type="Proteomes" id="UP000030746">
    <property type="component" value="Unassembled WGS sequence"/>
</dbReference>
<gene>
    <name evidence="2" type="ORF">LOTGIDRAFT_164856</name>
</gene>
<dbReference type="RefSeq" id="XP_009059603.1">
    <property type="nucleotide sequence ID" value="XM_009061355.1"/>
</dbReference>
<evidence type="ECO:0000256" key="1">
    <source>
        <dbReference type="SAM" id="Coils"/>
    </source>
</evidence>
<dbReference type="OrthoDB" id="6427379at2759"/>
<dbReference type="KEGG" id="lgi:LOTGIDRAFT_164856"/>
<dbReference type="HOGENOM" id="CLU_1898611_0_0_1"/>
<dbReference type="AlphaFoldDB" id="V4BLW0"/>
<accession>V4BLW0</accession>
<sequence length="134" mass="15340">MASASNNCSTMLSASENCGNCLACMKRFSEHLKRVVFCVQRACEQIELLKERLRQIKVRYNRAKRDGQRALKHNLEMRYSIVKSALHIYQQYVERKETEFCVIKARIEIRMTAVLAGLGVHIPDSDSSSDDVSL</sequence>
<feature type="coiled-coil region" evidence="1">
    <location>
        <begin position="39"/>
        <end position="66"/>
    </location>
</feature>
<protein>
    <submittedName>
        <fullName evidence="2">Uncharacterized protein</fullName>
    </submittedName>
</protein>
<keyword evidence="1" id="KW-0175">Coiled coil</keyword>
<dbReference type="EMBL" id="KB202544">
    <property type="protein sequence ID" value="ESO89819.1"/>
    <property type="molecule type" value="Genomic_DNA"/>
</dbReference>
<dbReference type="GeneID" id="20239845"/>
<reference evidence="2 3" key="1">
    <citation type="journal article" date="2013" name="Nature">
        <title>Insights into bilaterian evolution from three spiralian genomes.</title>
        <authorList>
            <person name="Simakov O."/>
            <person name="Marletaz F."/>
            <person name="Cho S.J."/>
            <person name="Edsinger-Gonzales E."/>
            <person name="Havlak P."/>
            <person name="Hellsten U."/>
            <person name="Kuo D.H."/>
            <person name="Larsson T."/>
            <person name="Lv J."/>
            <person name="Arendt D."/>
            <person name="Savage R."/>
            <person name="Osoegawa K."/>
            <person name="de Jong P."/>
            <person name="Grimwood J."/>
            <person name="Chapman J.A."/>
            <person name="Shapiro H."/>
            <person name="Aerts A."/>
            <person name="Otillar R.P."/>
            <person name="Terry A.Y."/>
            <person name="Boore J.L."/>
            <person name="Grigoriev I.V."/>
            <person name="Lindberg D.R."/>
            <person name="Seaver E.C."/>
            <person name="Weisblat D.A."/>
            <person name="Putnam N.H."/>
            <person name="Rokhsar D.S."/>
        </authorList>
    </citation>
    <scope>NUCLEOTIDE SEQUENCE [LARGE SCALE GENOMIC DNA]</scope>
</reference>
<evidence type="ECO:0000313" key="3">
    <source>
        <dbReference type="Proteomes" id="UP000030746"/>
    </source>
</evidence>
<organism evidence="2 3">
    <name type="scientific">Lottia gigantea</name>
    <name type="common">Giant owl limpet</name>
    <dbReference type="NCBI Taxonomy" id="225164"/>
    <lineage>
        <taxon>Eukaryota</taxon>
        <taxon>Metazoa</taxon>
        <taxon>Spiralia</taxon>
        <taxon>Lophotrochozoa</taxon>
        <taxon>Mollusca</taxon>
        <taxon>Gastropoda</taxon>
        <taxon>Patellogastropoda</taxon>
        <taxon>Lottioidea</taxon>
        <taxon>Lottiidae</taxon>
        <taxon>Lottia</taxon>
    </lineage>
</organism>